<dbReference type="InterPro" id="IPR043032">
    <property type="entry name" value="PvsD/AcsD-like_thumb_helix"/>
</dbReference>
<dbReference type="InterPro" id="IPR037455">
    <property type="entry name" value="LucA/IucC-like"/>
</dbReference>
<protein>
    <submittedName>
        <fullName evidence="4">IucA/IucC family protein</fullName>
    </submittedName>
</protein>
<evidence type="ECO:0000313" key="4">
    <source>
        <dbReference type="EMBL" id="MDR5894679.1"/>
    </source>
</evidence>
<dbReference type="Gene3D" id="1.10.150.640">
    <property type="entry name" value="AcsD, thumb domain, helical bundle"/>
    <property type="match status" value="1"/>
</dbReference>
<name>A0ABU1GRN0_9GAMM</name>
<dbReference type="PANTHER" id="PTHR34384:SF5">
    <property type="entry name" value="L-2,3-DIAMINOPROPANOATE--CITRATE LIGASE"/>
    <property type="match status" value="1"/>
</dbReference>
<comment type="similarity">
    <text evidence="1">Belongs to the IucA/IucC family.</text>
</comment>
<dbReference type="PANTHER" id="PTHR34384">
    <property type="entry name" value="L-2,3-DIAMINOPROPANOATE--CITRATE LIGASE"/>
    <property type="match status" value="1"/>
</dbReference>
<reference evidence="4 5" key="1">
    <citation type="submission" date="2023-04" db="EMBL/GenBank/DDBJ databases">
        <title>A long-awaited taxogenomic arrangement of the family Halomonadaceae.</title>
        <authorList>
            <person name="De La Haba R."/>
            <person name="Chuvochina M."/>
            <person name="Wittouck S."/>
            <person name="Arahal D.R."/>
            <person name="Sanchez-Porro C."/>
            <person name="Hugenholtz P."/>
            <person name="Ventosa A."/>
        </authorList>
    </citation>
    <scope>NUCLEOTIDE SEQUENCE [LARGE SCALE GENOMIC DNA]</scope>
    <source>
        <strain evidence="4 5">DSM 22428</strain>
    </source>
</reference>
<comment type="caution">
    <text evidence="4">The sequence shown here is derived from an EMBL/GenBank/DDBJ whole genome shotgun (WGS) entry which is preliminary data.</text>
</comment>
<evidence type="ECO:0000313" key="5">
    <source>
        <dbReference type="Proteomes" id="UP001269375"/>
    </source>
</evidence>
<feature type="domain" description="Aerobactin siderophore biosynthesis IucA/IucC N-terminal" evidence="2">
    <location>
        <begin position="154"/>
        <end position="384"/>
    </location>
</feature>
<dbReference type="Gene3D" id="1.10.510.40">
    <property type="match status" value="1"/>
</dbReference>
<dbReference type="Gene3D" id="2.30.30.1240">
    <property type="entry name" value="AscD, thumb domain, four stranded beta-sheet"/>
    <property type="match status" value="1"/>
</dbReference>
<feature type="domain" description="Aerobactin siderophore biosynthesis IucA/IucC-like C-terminal" evidence="3">
    <location>
        <begin position="409"/>
        <end position="566"/>
    </location>
</feature>
<dbReference type="EMBL" id="JARWAO010000001">
    <property type="protein sequence ID" value="MDR5894679.1"/>
    <property type="molecule type" value="Genomic_DNA"/>
</dbReference>
<gene>
    <name evidence="4" type="ORF">QC825_01165</name>
</gene>
<dbReference type="InterPro" id="IPR022770">
    <property type="entry name" value="IucA/IucC-like_C"/>
</dbReference>
<evidence type="ECO:0000259" key="2">
    <source>
        <dbReference type="Pfam" id="PF04183"/>
    </source>
</evidence>
<dbReference type="Pfam" id="PF04183">
    <property type="entry name" value="IucA_IucC"/>
    <property type="match status" value="1"/>
</dbReference>
<accession>A0ABU1GRN0</accession>
<dbReference type="Pfam" id="PF06276">
    <property type="entry name" value="FhuF"/>
    <property type="match status" value="1"/>
</dbReference>
<dbReference type="RefSeq" id="WP_251593153.1">
    <property type="nucleotide sequence ID" value="NZ_JAMLJI010000002.1"/>
</dbReference>
<sequence>MNVRQRISTAHAISERAATWALLNCLTREIALPTHALDYRSPLITDGLPQRHTGVPLVLARWPGGRAVFVVVDRIDPLGAHRYLTRPYLFDPSRQRWWCPTYSELIAYVLEELARDTGASPHELHAQMLQSVSVMRELIEARQASGDCALTLTDYVDSEQALWAGHPAHPAPKARQWPAGSEADAYVPERRNRARLYQWAVPRQGLRVLSQSLSVSDVLESVGDQRRARPGEAVISMHPIQARLFAATPSVAALIDQGVIRDLGESGFLAAPTASLRTWHIEGKPFFIKGSLNVRVTNCVRKNAWYELESAQVIDALMADIVARHDPLLSTLTLAREPAALSWAPPGADPETARWFTEQTGTVLRENFCEREGRTRCVLAAALFSRTPEELALVETFIGGEDAHARALDWFDAYAMALLMPVLTLFFRDGVVLEPHLQNCVLIHDNGWPHRVLLRDFEGIKLTQDLGVDALPPNVSSTVRASLTYSRAQGWNRIVYCVMINHLSEAILALSWERPALGERLWARLRDVLERVREALPDPAPELDALLDGESLPCKTNLLVRLRAAPDRDAGYVALPTPWVREVAHG</sequence>
<proteinExistence type="inferred from homology"/>
<evidence type="ECO:0000256" key="1">
    <source>
        <dbReference type="ARBA" id="ARBA00007832"/>
    </source>
</evidence>
<organism evidence="4 5">
    <name type="scientific">Larsenimonas suaedae</name>
    <dbReference type="NCBI Taxonomy" id="1851019"/>
    <lineage>
        <taxon>Bacteria</taxon>
        <taxon>Pseudomonadati</taxon>
        <taxon>Pseudomonadota</taxon>
        <taxon>Gammaproteobacteria</taxon>
        <taxon>Oceanospirillales</taxon>
        <taxon>Halomonadaceae</taxon>
        <taxon>Larsenimonas</taxon>
    </lineage>
</organism>
<dbReference type="InterPro" id="IPR043033">
    <property type="entry name" value="PvsD/AcsD-like_thumb_beta"/>
</dbReference>
<dbReference type="Proteomes" id="UP001269375">
    <property type="component" value="Unassembled WGS sequence"/>
</dbReference>
<evidence type="ECO:0000259" key="3">
    <source>
        <dbReference type="Pfam" id="PF06276"/>
    </source>
</evidence>
<dbReference type="InterPro" id="IPR007310">
    <property type="entry name" value="Aerobactin_biosyn_IucA/IucC_N"/>
</dbReference>
<keyword evidence="5" id="KW-1185">Reference proteome</keyword>